<reference evidence="3" key="1">
    <citation type="journal article" date="2019" name="Int. J. Syst. Evol. Microbiol.">
        <title>The Global Catalogue of Microorganisms (GCM) 10K type strain sequencing project: providing services to taxonomists for standard genome sequencing and annotation.</title>
        <authorList>
            <consortium name="The Broad Institute Genomics Platform"/>
            <consortium name="The Broad Institute Genome Sequencing Center for Infectious Disease"/>
            <person name="Wu L."/>
            <person name="Ma J."/>
        </authorList>
    </citation>
    <scope>NUCLEOTIDE SEQUENCE [LARGE SCALE GENOMIC DNA]</scope>
    <source>
        <strain evidence="3">JCM 17759</strain>
    </source>
</reference>
<sequence length="214" mass="24110">MCDFDNNTRPVWPYLRLPLHSLVLSSAITIPCWIGFRFFGHGDFSDENGWIENAQFGTLGCAFIVGVLAAIFSKKRVWICIAVTLSAVAAFGCARELPNSETLGYVSSITLTPRSKELIFGSSAIAAFVATLVMFVQQRQLLFRLWHPRFSWPAFLFLSCFAIAELSEEFSWVSFEEIVEIYAYTLLLFVNAWIFRLALQGGHLGDPIQSSTFR</sequence>
<comment type="caution">
    <text evidence="2">The sequence shown here is derived from an EMBL/GenBank/DDBJ whole genome shotgun (WGS) entry which is preliminary data.</text>
</comment>
<dbReference type="Proteomes" id="UP001500840">
    <property type="component" value="Unassembled WGS sequence"/>
</dbReference>
<dbReference type="RefSeq" id="WP_345326934.1">
    <property type="nucleotide sequence ID" value="NZ_BAABGA010000082.1"/>
</dbReference>
<feature type="transmembrane region" description="Helical" evidence="1">
    <location>
        <begin position="181"/>
        <end position="199"/>
    </location>
</feature>
<keyword evidence="3" id="KW-1185">Reference proteome</keyword>
<keyword evidence="1" id="KW-0812">Transmembrane</keyword>
<dbReference type="EMBL" id="BAABGA010000082">
    <property type="protein sequence ID" value="GAA4466053.1"/>
    <property type="molecule type" value="Genomic_DNA"/>
</dbReference>
<feature type="transmembrane region" description="Helical" evidence="1">
    <location>
        <begin position="77"/>
        <end position="98"/>
    </location>
</feature>
<keyword evidence="1" id="KW-1133">Transmembrane helix</keyword>
<feature type="transmembrane region" description="Helical" evidence="1">
    <location>
        <begin position="56"/>
        <end position="72"/>
    </location>
</feature>
<evidence type="ECO:0000256" key="1">
    <source>
        <dbReference type="SAM" id="Phobius"/>
    </source>
</evidence>
<keyword evidence="1" id="KW-0472">Membrane</keyword>
<accession>A0ABP8NIG2</accession>
<feature type="transmembrane region" description="Helical" evidence="1">
    <location>
        <begin position="17"/>
        <end position="36"/>
    </location>
</feature>
<name>A0ABP8NIG2_9BACT</name>
<evidence type="ECO:0000313" key="3">
    <source>
        <dbReference type="Proteomes" id="UP001500840"/>
    </source>
</evidence>
<feature type="transmembrane region" description="Helical" evidence="1">
    <location>
        <begin position="118"/>
        <end position="137"/>
    </location>
</feature>
<organism evidence="2 3">
    <name type="scientific">Novipirellula rosea</name>
    <dbReference type="NCBI Taxonomy" id="1031540"/>
    <lineage>
        <taxon>Bacteria</taxon>
        <taxon>Pseudomonadati</taxon>
        <taxon>Planctomycetota</taxon>
        <taxon>Planctomycetia</taxon>
        <taxon>Pirellulales</taxon>
        <taxon>Pirellulaceae</taxon>
        <taxon>Novipirellula</taxon>
    </lineage>
</organism>
<gene>
    <name evidence="2" type="ORF">GCM10023156_54360</name>
</gene>
<evidence type="ECO:0000313" key="2">
    <source>
        <dbReference type="EMBL" id="GAA4466053.1"/>
    </source>
</evidence>
<proteinExistence type="predicted"/>
<feature type="transmembrane region" description="Helical" evidence="1">
    <location>
        <begin position="149"/>
        <end position="166"/>
    </location>
</feature>
<protein>
    <submittedName>
        <fullName evidence="2">Uncharacterized protein</fullName>
    </submittedName>
</protein>